<organism evidence="2">
    <name type="scientific">Oryza punctata</name>
    <name type="common">Red rice</name>
    <dbReference type="NCBI Taxonomy" id="4537"/>
    <lineage>
        <taxon>Eukaryota</taxon>
        <taxon>Viridiplantae</taxon>
        <taxon>Streptophyta</taxon>
        <taxon>Embryophyta</taxon>
        <taxon>Tracheophyta</taxon>
        <taxon>Spermatophyta</taxon>
        <taxon>Magnoliopsida</taxon>
        <taxon>Liliopsida</taxon>
        <taxon>Poales</taxon>
        <taxon>Poaceae</taxon>
        <taxon>BOP clade</taxon>
        <taxon>Oryzoideae</taxon>
        <taxon>Oryzeae</taxon>
        <taxon>Oryzinae</taxon>
        <taxon>Oryza</taxon>
    </lineage>
</organism>
<keyword evidence="1" id="KW-0732">Signal</keyword>
<feature type="signal peptide" evidence="1">
    <location>
        <begin position="1"/>
        <end position="32"/>
    </location>
</feature>
<reference evidence="2" key="1">
    <citation type="submission" date="2015-04" db="UniProtKB">
        <authorList>
            <consortium name="EnsemblPlants"/>
        </authorList>
    </citation>
    <scope>IDENTIFICATION</scope>
</reference>
<dbReference type="Proteomes" id="UP000026962">
    <property type="component" value="Chromosome 12"/>
</dbReference>
<proteinExistence type="predicted"/>
<evidence type="ECO:0008006" key="4">
    <source>
        <dbReference type="Google" id="ProtNLM"/>
    </source>
</evidence>
<dbReference type="Gramene" id="OPUNC12G09900.1">
    <property type="protein sequence ID" value="OPUNC12G09900.1"/>
    <property type="gene ID" value="OPUNC12G09900"/>
</dbReference>
<sequence>MTPSAASPKAATVAAAFGLLIVLSSSAVPAAAKMFCSNCDDICNTSCVNSDTITKLCAPQCDGCSPEACQSCLQALKQECLAGCSDYCHKNCT</sequence>
<evidence type="ECO:0000313" key="3">
    <source>
        <dbReference type="Proteomes" id="UP000026962"/>
    </source>
</evidence>
<evidence type="ECO:0000256" key="1">
    <source>
        <dbReference type="SAM" id="SignalP"/>
    </source>
</evidence>
<name>A0A0E0MM47_ORYPU</name>
<feature type="chain" id="PRO_5002367790" description="Bowman-Birk serine protease inhibitors family domain-containing protein" evidence="1">
    <location>
        <begin position="33"/>
        <end position="93"/>
    </location>
</feature>
<reference evidence="2" key="2">
    <citation type="submission" date="2018-05" db="EMBL/GenBank/DDBJ databases">
        <title>OpunRS2 (Oryza punctata Reference Sequence Version 2).</title>
        <authorList>
            <person name="Zhang J."/>
            <person name="Kudrna D."/>
            <person name="Lee S."/>
            <person name="Talag J."/>
            <person name="Welchert J."/>
            <person name="Wing R.A."/>
        </authorList>
    </citation>
    <scope>NUCLEOTIDE SEQUENCE [LARGE SCALE GENOMIC DNA]</scope>
</reference>
<protein>
    <recommendedName>
        <fullName evidence="4">Bowman-Birk serine protease inhibitors family domain-containing protein</fullName>
    </recommendedName>
</protein>
<evidence type="ECO:0000313" key="2">
    <source>
        <dbReference type="EnsemblPlants" id="OPUNC12G09900.1"/>
    </source>
</evidence>
<accession>A0A0E0MM47</accession>
<keyword evidence="3" id="KW-1185">Reference proteome</keyword>
<dbReference type="AlphaFoldDB" id="A0A0E0MM47"/>
<dbReference type="EnsemblPlants" id="OPUNC12G09900.1">
    <property type="protein sequence ID" value="OPUNC12G09900.1"/>
    <property type="gene ID" value="OPUNC12G09900"/>
</dbReference>
<dbReference type="OMA" id="DDICNTS"/>
<dbReference type="HOGENOM" id="CLU_185553_0_0_1"/>